<name>A0A643JVZ5_9EURY</name>
<feature type="domain" description="Thioredoxin" evidence="1">
    <location>
        <begin position="1"/>
        <end position="125"/>
    </location>
</feature>
<accession>A0A643JVZ5</accession>
<evidence type="ECO:0000313" key="2">
    <source>
        <dbReference type="EMBL" id="KAB1188330.1"/>
    </source>
</evidence>
<reference evidence="2" key="1">
    <citation type="submission" date="2019-09" db="EMBL/GenBank/DDBJ databases">
        <title>Genomic analysis of Haloferax sp. CBA1149.</title>
        <authorList>
            <person name="Roh S.W."/>
        </authorList>
    </citation>
    <scope>NUCLEOTIDE SEQUENCE</scope>
    <source>
        <strain evidence="2">CBA1149</strain>
    </source>
</reference>
<dbReference type="CDD" id="cd02947">
    <property type="entry name" value="TRX_family"/>
    <property type="match status" value="1"/>
</dbReference>
<comment type="caution">
    <text evidence="2">The sequence shown here is derived from an EMBL/GenBank/DDBJ whole genome shotgun (WGS) entry which is preliminary data.</text>
</comment>
<evidence type="ECO:0000259" key="1">
    <source>
        <dbReference type="PROSITE" id="PS51352"/>
    </source>
</evidence>
<proteinExistence type="predicted"/>
<dbReference type="SUPFAM" id="SSF52833">
    <property type="entry name" value="Thioredoxin-like"/>
    <property type="match status" value="1"/>
</dbReference>
<protein>
    <submittedName>
        <fullName evidence="2">Thioredoxin family protein</fullName>
    </submittedName>
</protein>
<dbReference type="InterPro" id="IPR036249">
    <property type="entry name" value="Thioredoxin-like_sf"/>
</dbReference>
<dbReference type="InterPro" id="IPR013766">
    <property type="entry name" value="Thioredoxin_domain"/>
</dbReference>
<organism evidence="2">
    <name type="scientific">Haloferax sp. CBA1149</name>
    <dbReference type="NCBI Taxonomy" id="2650753"/>
    <lineage>
        <taxon>Archaea</taxon>
        <taxon>Methanobacteriati</taxon>
        <taxon>Methanobacteriota</taxon>
        <taxon>Stenosarchaea group</taxon>
        <taxon>Halobacteria</taxon>
        <taxon>Halobacteriales</taxon>
        <taxon>Haloferacaceae</taxon>
        <taxon>Haloferax</taxon>
    </lineage>
</organism>
<dbReference type="PROSITE" id="PS51352">
    <property type="entry name" value="THIOREDOXIN_2"/>
    <property type="match status" value="1"/>
</dbReference>
<dbReference type="Gene3D" id="3.40.30.10">
    <property type="entry name" value="Glutaredoxin"/>
    <property type="match status" value="1"/>
</dbReference>
<dbReference type="AlphaFoldDB" id="A0A643JVZ5"/>
<dbReference type="RefSeq" id="WP_151137858.1">
    <property type="nucleotide sequence ID" value="NZ_VZUS01000001.1"/>
</dbReference>
<dbReference type="EMBL" id="VZUS01000001">
    <property type="protein sequence ID" value="KAB1188330.1"/>
    <property type="molecule type" value="Genomic_DNA"/>
</dbReference>
<gene>
    <name evidence="2" type="ORF">Hfx1149_09945</name>
</gene>
<sequence>MAEAETLETMQPNPAWDAASYEDAVATLGAADYTFKVWGGDWCGDCRRQLPDFAAALDAAGVADEHIEHYPVEKAGDGSKIGPLVDEYDIELIPTVVVEKDGDEVARFVEEEAVPIAVFLADQLS</sequence>